<evidence type="ECO:0000256" key="2">
    <source>
        <dbReference type="ARBA" id="ARBA00022448"/>
    </source>
</evidence>
<keyword evidence="5 7" id="KW-1133">Transmembrane helix</keyword>
<dbReference type="GO" id="GO:0022857">
    <property type="term" value="F:transmembrane transporter activity"/>
    <property type="evidence" value="ECO:0007669"/>
    <property type="project" value="InterPro"/>
</dbReference>
<feature type="domain" description="Major facilitator superfamily (MFS) profile" evidence="8">
    <location>
        <begin position="14"/>
        <end position="394"/>
    </location>
</feature>
<keyword evidence="3" id="KW-1003">Cell membrane</keyword>
<dbReference type="SUPFAM" id="SSF103473">
    <property type="entry name" value="MFS general substrate transporter"/>
    <property type="match status" value="1"/>
</dbReference>
<dbReference type="InParanoid" id="A0A543ATG1"/>
<dbReference type="PROSITE" id="PS50850">
    <property type="entry name" value="MFS"/>
    <property type="match status" value="1"/>
</dbReference>
<dbReference type="InterPro" id="IPR011701">
    <property type="entry name" value="MFS"/>
</dbReference>
<gene>
    <name evidence="9" type="ORF">FB566_1386</name>
</gene>
<dbReference type="GO" id="GO:0005886">
    <property type="term" value="C:plasma membrane"/>
    <property type="evidence" value="ECO:0007669"/>
    <property type="project" value="UniProtKB-SubCell"/>
</dbReference>
<feature type="transmembrane region" description="Helical" evidence="7">
    <location>
        <begin position="280"/>
        <end position="297"/>
    </location>
</feature>
<dbReference type="Gene3D" id="1.20.1250.20">
    <property type="entry name" value="MFS general substrate transporter like domains"/>
    <property type="match status" value="2"/>
</dbReference>
<dbReference type="RefSeq" id="WP_142036426.1">
    <property type="nucleotide sequence ID" value="NZ_JBHTGS010000001.1"/>
</dbReference>
<feature type="transmembrane region" description="Helical" evidence="7">
    <location>
        <begin position="170"/>
        <end position="187"/>
    </location>
</feature>
<keyword evidence="10" id="KW-1185">Reference proteome</keyword>
<evidence type="ECO:0000256" key="1">
    <source>
        <dbReference type="ARBA" id="ARBA00004651"/>
    </source>
</evidence>
<protein>
    <submittedName>
        <fullName evidence="9">Putative MFS family arabinose efflux permease</fullName>
    </submittedName>
</protein>
<name>A0A543ATG1_9ACTN</name>
<dbReference type="InterPro" id="IPR036259">
    <property type="entry name" value="MFS_trans_sf"/>
</dbReference>
<dbReference type="InterPro" id="IPR020846">
    <property type="entry name" value="MFS_dom"/>
</dbReference>
<feature type="transmembrane region" description="Helical" evidence="7">
    <location>
        <begin position="357"/>
        <end position="383"/>
    </location>
</feature>
<evidence type="ECO:0000256" key="7">
    <source>
        <dbReference type="SAM" id="Phobius"/>
    </source>
</evidence>
<feature type="transmembrane region" description="Helical" evidence="7">
    <location>
        <begin position="18"/>
        <end position="41"/>
    </location>
</feature>
<dbReference type="OrthoDB" id="3285241at2"/>
<dbReference type="Pfam" id="PF07690">
    <property type="entry name" value="MFS_1"/>
    <property type="match status" value="1"/>
</dbReference>
<dbReference type="AlphaFoldDB" id="A0A543ATG1"/>
<accession>A0A543ATG1</accession>
<evidence type="ECO:0000313" key="10">
    <source>
        <dbReference type="Proteomes" id="UP000317043"/>
    </source>
</evidence>
<feature type="transmembrane region" description="Helical" evidence="7">
    <location>
        <begin position="303"/>
        <end position="327"/>
    </location>
</feature>
<dbReference type="CDD" id="cd17325">
    <property type="entry name" value="MFS_MdtG_SLC18_like"/>
    <property type="match status" value="1"/>
</dbReference>
<evidence type="ECO:0000313" key="9">
    <source>
        <dbReference type="EMBL" id="TQL75871.1"/>
    </source>
</evidence>
<dbReference type="EMBL" id="VFOW01000001">
    <property type="protein sequence ID" value="TQL75871.1"/>
    <property type="molecule type" value="Genomic_DNA"/>
</dbReference>
<feature type="transmembrane region" description="Helical" evidence="7">
    <location>
        <begin position="105"/>
        <end position="125"/>
    </location>
</feature>
<dbReference type="Proteomes" id="UP000317043">
    <property type="component" value="Unassembled WGS sequence"/>
</dbReference>
<dbReference type="InterPro" id="IPR050171">
    <property type="entry name" value="MFS_Transporters"/>
</dbReference>
<comment type="subcellular location">
    <subcellularLocation>
        <location evidence="1">Cell membrane</location>
        <topology evidence="1">Multi-pass membrane protein</topology>
    </subcellularLocation>
</comment>
<evidence type="ECO:0000256" key="3">
    <source>
        <dbReference type="ARBA" id="ARBA00022475"/>
    </source>
</evidence>
<feature type="transmembrane region" description="Helical" evidence="7">
    <location>
        <begin position="47"/>
        <end position="68"/>
    </location>
</feature>
<evidence type="ECO:0000256" key="5">
    <source>
        <dbReference type="ARBA" id="ARBA00022989"/>
    </source>
</evidence>
<feature type="transmembrane region" description="Helical" evidence="7">
    <location>
        <begin position="146"/>
        <end position="164"/>
    </location>
</feature>
<evidence type="ECO:0000256" key="4">
    <source>
        <dbReference type="ARBA" id="ARBA00022692"/>
    </source>
</evidence>
<sequence length="401" mass="41019">MPLTPDQDFKLRSVAPTVFLPTALFGIGSGAIAPVIVLSALDLGASVGTASLIVALIGIGQLLGDLPAGGFAAKVGDRRAMLLAVVLIAAALVGCVAATEVWMLGISIAVLGMASAVWGIARHTYLTEVVPYHKRARAMSTLGGTHRIGMFIGPFLGAAVMQWWGNAGPFWIYLGSAVAAGALVAILPDPDTGPRSTTDTGSVAETFRVLRQNVPVFRTLGTGAMLVGAVRASRQVVIPLWAEQIGLDAVTTSVIFGLAGAIDMLLFYPAGKLMDRFGRAFVAIPCMVIMGVAHLLLPLTVDGWSLLAVALLMGFGNGMGSGIIMTLGSDASPAVGRSAFLGGWRLCADLGNASGPVLISAITVAAALGPAILAMGAVGFLGAGAMAKWIPKRQPEPAQPS</sequence>
<dbReference type="PANTHER" id="PTHR23517">
    <property type="entry name" value="RESISTANCE PROTEIN MDTM, PUTATIVE-RELATED-RELATED"/>
    <property type="match status" value="1"/>
</dbReference>
<comment type="caution">
    <text evidence="9">The sequence shown here is derived from an EMBL/GenBank/DDBJ whole genome shotgun (WGS) entry which is preliminary data.</text>
</comment>
<reference evidence="9 10" key="1">
    <citation type="submission" date="2019-06" db="EMBL/GenBank/DDBJ databases">
        <title>Sequencing the genomes of 1000 actinobacteria strains.</title>
        <authorList>
            <person name="Klenk H.-P."/>
        </authorList>
    </citation>
    <scope>NUCLEOTIDE SEQUENCE [LARGE SCALE GENOMIC DNA]</scope>
    <source>
        <strain evidence="9 10">DSM 45928</strain>
    </source>
</reference>
<keyword evidence="2" id="KW-0813">Transport</keyword>
<dbReference type="PANTHER" id="PTHR23517:SF3">
    <property type="entry name" value="INTEGRAL MEMBRANE TRANSPORT PROTEIN"/>
    <property type="match status" value="1"/>
</dbReference>
<organism evidence="9 10">
    <name type="scientific">Stackebrandtia endophytica</name>
    <dbReference type="NCBI Taxonomy" id="1496996"/>
    <lineage>
        <taxon>Bacteria</taxon>
        <taxon>Bacillati</taxon>
        <taxon>Actinomycetota</taxon>
        <taxon>Actinomycetes</taxon>
        <taxon>Glycomycetales</taxon>
        <taxon>Glycomycetaceae</taxon>
        <taxon>Stackebrandtia</taxon>
    </lineage>
</organism>
<proteinExistence type="predicted"/>
<keyword evidence="4 7" id="KW-0812">Transmembrane</keyword>
<evidence type="ECO:0000259" key="8">
    <source>
        <dbReference type="PROSITE" id="PS50850"/>
    </source>
</evidence>
<feature type="transmembrane region" description="Helical" evidence="7">
    <location>
        <begin position="80"/>
        <end position="99"/>
    </location>
</feature>
<evidence type="ECO:0000256" key="6">
    <source>
        <dbReference type="ARBA" id="ARBA00023136"/>
    </source>
</evidence>
<keyword evidence="6 7" id="KW-0472">Membrane</keyword>
<feature type="transmembrane region" description="Helical" evidence="7">
    <location>
        <begin position="245"/>
        <end position="268"/>
    </location>
</feature>